<gene>
    <name evidence="5" type="ORF">CO026_03355</name>
</gene>
<accession>A0A2M8FE55</accession>
<evidence type="ECO:0000256" key="1">
    <source>
        <dbReference type="ARBA" id="ARBA00001933"/>
    </source>
</evidence>
<dbReference type="InterPro" id="IPR015421">
    <property type="entry name" value="PyrdxlP-dep_Trfase_major"/>
</dbReference>
<dbReference type="EMBL" id="PFRD01000121">
    <property type="protein sequence ID" value="PJC55871.1"/>
    <property type="molecule type" value="Genomic_DNA"/>
</dbReference>
<name>A0A2M8FE55_9BACT</name>
<feature type="domain" description="Aminotransferase class V" evidence="4">
    <location>
        <begin position="5"/>
        <end position="198"/>
    </location>
</feature>
<proteinExistence type="inferred from homology"/>
<dbReference type="InterPro" id="IPR000192">
    <property type="entry name" value="Aminotrans_V_dom"/>
</dbReference>
<evidence type="ECO:0000313" key="6">
    <source>
        <dbReference type="Proteomes" id="UP000230391"/>
    </source>
</evidence>
<reference evidence="6" key="1">
    <citation type="submission" date="2017-09" db="EMBL/GenBank/DDBJ databases">
        <title>Depth-based differentiation of microbial function through sediment-hosted aquifers and enrichment of novel symbionts in the deep terrestrial subsurface.</title>
        <authorList>
            <person name="Probst A.J."/>
            <person name="Ladd B."/>
            <person name="Jarett J.K."/>
            <person name="Geller-Mcgrath D.E."/>
            <person name="Sieber C.M.K."/>
            <person name="Emerson J.B."/>
            <person name="Anantharaman K."/>
            <person name="Thomas B.C."/>
            <person name="Malmstrom R."/>
            <person name="Stieglmeier M."/>
            <person name="Klingl A."/>
            <person name="Woyke T."/>
            <person name="Ryan C.M."/>
            <person name="Banfield J.F."/>
        </authorList>
    </citation>
    <scope>NUCLEOTIDE SEQUENCE [LARGE SCALE GENOMIC DNA]</scope>
</reference>
<evidence type="ECO:0000256" key="2">
    <source>
        <dbReference type="ARBA" id="ARBA00006490"/>
    </source>
</evidence>
<dbReference type="Pfam" id="PF00266">
    <property type="entry name" value="Aminotran_5"/>
    <property type="match status" value="1"/>
</dbReference>
<evidence type="ECO:0000313" key="5">
    <source>
        <dbReference type="EMBL" id="PJC55871.1"/>
    </source>
</evidence>
<comment type="similarity">
    <text evidence="2">Belongs to the class-V pyridoxal-phosphate-dependent aminotransferase family. NifS/IscS subfamily.</text>
</comment>
<dbReference type="InterPro" id="IPR015422">
    <property type="entry name" value="PyrdxlP-dep_Trfase_small"/>
</dbReference>
<dbReference type="AlphaFoldDB" id="A0A2M8FE55"/>
<dbReference type="GO" id="GO:0031071">
    <property type="term" value="F:cysteine desulfurase activity"/>
    <property type="evidence" value="ECO:0007669"/>
    <property type="project" value="UniProtKB-EC"/>
</dbReference>
<organism evidence="5 6">
    <name type="scientific">Candidatus Kaiserbacteria bacterium CG_4_9_14_0_2_um_filter_41_32</name>
    <dbReference type="NCBI Taxonomy" id="1974601"/>
    <lineage>
        <taxon>Bacteria</taxon>
        <taxon>Candidatus Kaiseribacteriota</taxon>
    </lineage>
</organism>
<dbReference type="PANTHER" id="PTHR11601:SF34">
    <property type="entry name" value="CYSTEINE DESULFURASE"/>
    <property type="match status" value="1"/>
</dbReference>
<sequence>KTTPLFHTDACQAVGMLPVDVTTLGVDLMTINSSKIYGPKGIGLLYLKSGVYLEPLIVGGDQESGRRAGTENVALTHGFALALQNAVANQKENQLKLITLRDYFIKGLISVCPDIIINGHRKQRLPNNIHISVPYIEGESLVLMLDKFGVCCSTGSACSAIDLTPSHVLRAIGIKDELIHGSLRFSLGNSNTKEEIDYTVASIKKCIATLRSITAMPHMWQKNTL</sequence>
<evidence type="ECO:0000259" key="4">
    <source>
        <dbReference type="Pfam" id="PF00266"/>
    </source>
</evidence>
<evidence type="ECO:0000256" key="3">
    <source>
        <dbReference type="ARBA" id="ARBA00050776"/>
    </source>
</evidence>
<comment type="catalytic activity">
    <reaction evidence="3">
        <text>(sulfur carrier)-H + L-cysteine = (sulfur carrier)-SH + L-alanine</text>
        <dbReference type="Rhea" id="RHEA:43892"/>
        <dbReference type="Rhea" id="RHEA-COMP:14737"/>
        <dbReference type="Rhea" id="RHEA-COMP:14739"/>
        <dbReference type="ChEBI" id="CHEBI:29917"/>
        <dbReference type="ChEBI" id="CHEBI:35235"/>
        <dbReference type="ChEBI" id="CHEBI:57972"/>
        <dbReference type="ChEBI" id="CHEBI:64428"/>
        <dbReference type="EC" id="2.8.1.7"/>
    </reaction>
</comment>
<dbReference type="SUPFAM" id="SSF53383">
    <property type="entry name" value="PLP-dependent transferases"/>
    <property type="match status" value="1"/>
</dbReference>
<feature type="non-terminal residue" evidence="5">
    <location>
        <position position="1"/>
    </location>
</feature>
<dbReference type="Proteomes" id="UP000230391">
    <property type="component" value="Unassembled WGS sequence"/>
</dbReference>
<dbReference type="Gene3D" id="3.90.1150.10">
    <property type="entry name" value="Aspartate Aminotransferase, domain 1"/>
    <property type="match status" value="1"/>
</dbReference>
<comment type="caution">
    <text evidence="5">The sequence shown here is derived from an EMBL/GenBank/DDBJ whole genome shotgun (WGS) entry which is preliminary data.</text>
</comment>
<protein>
    <submittedName>
        <fullName evidence="5">Cysteine desulfurase NifS</fullName>
    </submittedName>
</protein>
<dbReference type="InterPro" id="IPR015424">
    <property type="entry name" value="PyrdxlP-dep_Trfase"/>
</dbReference>
<dbReference type="PANTHER" id="PTHR11601">
    <property type="entry name" value="CYSTEINE DESULFURYLASE FAMILY MEMBER"/>
    <property type="match status" value="1"/>
</dbReference>
<comment type="cofactor">
    <cofactor evidence="1">
        <name>pyridoxal 5'-phosphate</name>
        <dbReference type="ChEBI" id="CHEBI:597326"/>
    </cofactor>
</comment>
<dbReference type="Gene3D" id="3.40.640.10">
    <property type="entry name" value="Type I PLP-dependent aspartate aminotransferase-like (Major domain)"/>
    <property type="match status" value="1"/>
</dbReference>